<keyword evidence="2" id="KW-0732">Signal</keyword>
<protein>
    <submittedName>
        <fullName evidence="3">Uncharacterized protein</fullName>
    </submittedName>
</protein>
<dbReference type="RefSeq" id="WP_419186304.1">
    <property type="nucleotide sequence ID" value="NZ_CP036290.1"/>
</dbReference>
<evidence type="ECO:0000256" key="2">
    <source>
        <dbReference type="SAM" id="SignalP"/>
    </source>
</evidence>
<name>A0A518CWY0_9BACT</name>
<keyword evidence="4" id="KW-1185">Reference proteome</keyword>
<feature type="signal peptide" evidence="2">
    <location>
        <begin position="1"/>
        <end position="20"/>
    </location>
</feature>
<organism evidence="3 4">
    <name type="scientific">Rohdeia mirabilis</name>
    <dbReference type="NCBI Taxonomy" id="2528008"/>
    <lineage>
        <taxon>Bacteria</taxon>
        <taxon>Pseudomonadati</taxon>
        <taxon>Planctomycetota</taxon>
        <taxon>Planctomycetia</taxon>
        <taxon>Planctomycetia incertae sedis</taxon>
        <taxon>Rohdeia</taxon>
    </lineage>
</organism>
<gene>
    <name evidence="3" type="ORF">Pla163_08210</name>
</gene>
<evidence type="ECO:0000313" key="4">
    <source>
        <dbReference type="Proteomes" id="UP000319342"/>
    </source>
</evidence>
<proteinExistence type="predicted"/>
<reference evidence="3 4" key="1">
    <citation type="submission" date="2019-02" db="EMBL/GenBank/DDBJ databases">
        <title>Deep-cultivation of Planctomycetes and their phenomic and genomic characterization uncovers novel biology.</title>
        <authorList>
            <person name="Wiegand S."/>
            <person name="Jogler M."/>
            <person name="Boedeker C."/>
            <person name="Pinto D."/>
            <person name="Vollmers J."/>
            <person name="Rivas-Marin E."/>
            <person name="Kohn T."/>
            <person name="Peeters S.H."/>
            <person name="Heuer A."/>
            <person name="Rast P."/>
            <person name="Oberbeckmann S."/>
            <person name="Bunk B."/>
            <person name="Jeske O."/>
            <person name="Meyerdierks A."/>
            <person name="Storesund J.E."/>
            <person name="Kallscheuer N."/>
            <person name="Luecker S."/>
            <person name="Lage O.M."/>
            <person name="Pohl T."/>
            <person name="Merkel B.J."/>
            <person name="Hornburger P."/>
            <person name="Mueller R.-W."/>
            <person name="Bruemmer F."/>
            <person name="Labrenz M."/>
            <person name="Spormann A.M."/>
            <person name="Op den Camp H."/>
            <person name="Overmann J."/>
            <person name="Amann R."/>
            <person name="Jetten M.S.M."/>
            <person name="Mascher T."/>
            <person name="Medema M.H."/>
            <person name="Devos D.P."/>
            <person name="Kaster A.-K."/>
            <person name="Ovreas L."/>
            <person name="Rohde M."/>
            <person name="Galperin M.Y."/>
            <person name="Jogler C."/>
        </authorList>
    </citation>
    <scope>NUCLEOTIDE SEQUENCE [LARGE SCALE GENOMIC DNA]</scope>
    <source>
        <strain evidence="3 4">Pla163</strain>
    </source>
</reference>
<feature type="region of interest" description="Disordered" evidence="1">
    <location>
        <begin position="50"/>
        <end position="77"/>
    </location>
</feature>
<dbReference type="AlphaFoldDB" id="A0A518CWY0"/>
<feature type="chain" id="PRO_5022129953" evidence="2">
    <location>
        <begin position="21"/>
        <end position="328"/>
    </location>
</feature>
<evidence type="ECO:0000313" key="3">
    <source>
        <dbReference type="EMBL" id="QDU83720.1"/>
    </source>
</evidence>
<dbReference type="Gene3D" id="2.50.20.10">
    <property type="entry name" value="Lipoprotein localisation LolA/LolB/LppX"/>
    <property type="match status" value="1"/>
</dbReference>
<accession>A0A518CWY0</accession>
<dbReference type="EMBL" id="CP036290">
    <property type="protein sequence ID" value="QDU83720.1"/>
    <property type="molecule type" value="Genomic_DNA"/>
</dbReference>
<evidence type="ECO:0000256" key="1">
    <source>
        <dbReference type="SAM" id="MobiDB-lite"/>
    </source>
</evidence>
<dbReference type="Proteomes" id="UP000319342">
    <property type="component" value="Chromosome"/>
</dbReference>
<sequence length="328" mass="35699" precursor="true">MRLIPTLPLALLALLPVATASPWSALEGSSTSCGGWAAALGAAFGAPATGVSSARQEPAPAPKDDAPVKKPSVQDISSKSKADLLGEALLEAHGGAEALEKFTSLQFTVTPVELRPLPQAPGSDEPVQYEEVRKAPIHFQSSFSGADRSLRMDEDVEVNGREHTTTKIVTITEAVTEVYLLLDGQKRTVVAESRDSIIADITTLAGQFDILIGLGTRQLRGAYDGPARRGGVEYETVVAQFFGGINSDKLYRLYLNPTTHLVDRYDLYDANSQRLTSKLEISGYAPYEGLQLPSTLLFRNRQSEPLMRWEFSDYLVNAEIDPERFTVE</sequence>